<dbReference type="EMBL" id="GBXM01012955">
    <property type="protein sequence ID" value="JAH95622.1"/>
    <property type="molecule type" value="Transcribed_RNA"/>
</dbReference>
<protein>
    <submittedName>
        <fullName evidence="1">Uncharacterized protein</fullName>
    </submittedName>
</protein>
<proteinExistence type="predicted"/>
<reference evidence="1" key="2">
    <citation type="journal article" date="2015" name="Fish Shellfish Immunol.">
        <title>Early steps in the European eel (Anguilla anguilla)-Vibrio vulnificus interaction in the gills: Role of the RtxA13 toxin.</title>
        <authorList>
            <person name="Callol A."/>
            <person name="Pajuelo D."/>
            <person name="Ebbesson L."/>
            <person name="Teles M."/>
            <person name="MacKenzie S."/>
            <person name="Amaro C."/>
        </authorList>
    </citation>
    <scope>NUCLEOTIDE SEQUENCE</scope>
</reference>
<name>A0A0E9WYQ4_ANGAN</name>
<evidence type="ECO:0000313" key="1">
    <source>
        <dbReference type="EMBL" id="JAH95622.1"/>
    </source>
</evidence>
<dbReference type="AlphaFoldDB" id="A0A0E9WYQ4"/>
<accession>A0A0E9WYQ4</accession>
<reference evidence="1" key="1">
    <citation type="submission" date="2014-11" db="EMBL/GenBank/DDBJ databases">
        <authorList>
            <person name="Amaro Gonzalez C."/>
        </authorList>
    </citation>
    <scope>NUCLEOTIDE SEQUENCE</scope>
</reference>
<sequence length="80" mass="9290">MSIFSLTYPITWYYWILTQPEFSPAASILMILCLTHHSSFFCCRYITGWLLSLQGLSRLETFCIFTGEESYGYHSLSVCL</sequence>
<organism evidence="1">
    <name type="scientific">Anguilla anguilla</name>
    <name type="common">European freshwater eel</name>
    <name type="synonym">Muraena anguilla</name>
    <dbReference type="NCBI Taxonomy" id="7936"/>
    <lineage>
        <taxon>Eukaryota</taxon>
        <taxon>Metazoa</taxon>
        <taxon>Chordata</taxon>
        <taxon>Craniata</taxon>
        <taxon>Vertebrata</taxon>
        <taxon>Euteleostomi</taxon>
        <taxon>Actinopterygii</taxon>
        <taxon>Neopterygii</taxon>
        <taxon>Teleostei</taxon>
        <taxon>Anguilliformes</taxon>
        <taxon>Anguillidae</taxon>
        <taxon>Anguilla</taxon>
    </lineage>
</organism>